<protein>
    <recommendedName>
        <fullName evidence="4">Sucrose phosphatase-like domain-containing protein</fullName>
    </recommendedName>
</protein>
<proteinExistence type="predicted"/>
<sequence length="578" mass="63794">MSKIDADLTEFLLGERLPEDYRRQIHDYFIPFIRDILPQIECGELRVLGIHGAQGSGKSTLAEFLRWYLEGEHGMTVAVVSIDDFYLRRAERQALAAAVHPLLLTRGVPGSHDVSLAEETLTDLMALTTGQQLDLPRFDKASDDRAPQSEWPTIYGPVDLIIFEGWCLGAEPCDETALIAPVNSLEAAEDREGQWRGYVNRALAGEYRRLFSKIDYLLMLAAPSFDCVQGWRLEQEQKLAARVDRGTATALMDSAAIQRFIQHYERITRQCLATLPQRADCVMTMAKDRRISAVSYAEHGSANIAELPPTVIFTDLDGTLLDHDNYSFSAATSALARIAELDIIWVLNTSKTQAELHQLAGQLNNPYPFIIENGAAVVVPEGCDLLAGVPLDVVNGQRVKAFAPRREDIVQLLHDWRTEKGFQFSGFADYSAPMLCETTGLRLHEAELALQREYSEPIRWEDSAERWQEFAALLSAEGLQALKGGRFIHIMGAADKGAAMAWLASCLYPTGAAPRLIALGDSGNDIAMLVRADIAVVVRSPHHAPPDIMAPQGELRITEGFGPSGWNQAILDILGAAT</sequence>
<dbReference type="Pfam" id="PF08282">
    <property type="entry name" value="Hydrolase_3"/>
    <property type="match status" value="1"/>
</dbReference>
<accession>A0ABP7X8R5</accession>
<dbReference type="SFLD" id="SFLDG01142">
    <property type="entry name" value="C2.B.2:_Mannosyl-3-phosphoglyc"/>
    <property type="match status" value="1"/>
</dbReference>
<dbReference type="SUPFAM" id="SSF56784">
    <property type="entry name" value="HAD-like"/>
    <property type="match status" value="1"/>
</dbReference>
<dbReference type="Gene3D" id="3.40.50.1000">
    <property type="entry name" value="HAD superfamily/HAD-like"/>
    <property type="match status" value="1"/>
</dbReference>
<evidence type="ECO:0000256" key="3">
    <source>
        <dbReference type="ARBA" id="ARBA00022842"/>
    </source>
</evidence>
<dbReference type="InterPro" id="IPR027417">
    <property type="entry name" value="P-loop_NTPase"/>
</dbReference>
<dbReference type="InterPro" id="IPR023214">
    <property type="entry name" value="HAD_sf"/>
</dbReference>
<organism evidence="5 6">
    <name type="scientific">Zhongshania borealis</name>
    <dbReference type="NCBI Taxonomy" id="889488"/>
    <lineage>
        <taxon>Bacteria</taxon>
        <taxon>Pseudomonadati</taxon>
        <taxon>Pseudomonadota</taxon>
        <taxon>Gammaproteobacteria</taxon>
        <taxon>Cellvibrionales</taxon>
        <taxon>Spongiibacteraceae</taxon>
        <taxon>Zhongshania</taxon>
    </lineage>
</organism>
<gene>
    <name evidence="5" type="ORF">GCM10022414_37840</name>
</gene>
<evidence type="ECO:0000259" key="4">
    <source>
        <dbReference type="Pfam" id="PF05116"/>
    </source>
</evidence>
<evidence type="ECO:0000256" key="1">
    <source>
        <dbReference type="ARBA" id="ARBA00022723"/>
    </source>
</evidence>
<keyword evidence="3" id="KW-0460">Magnesium</keyword>
<dbReference type="InterPro" id="IPR036412">
    <property type="entry name" value="HAD-like_sf"/>
</dbReference>
<dbReference type="InterPro" id="IPR006381">
    <property type="entry name" value="HAD-SF-IIB-MPGP"/>
</dbReference>
<dbReference type="Gene3D" id="3.40.50.300">
    <property type="entry name" value="P-loop containing nucleotide triphosphate hydrolases"/>
    <property type="match status" value="1"/>
</dbReference>
<evidence type="ECO:0000313" key="5">
    <source>
        <dbReference type="EMBL" id="GAA4106992.1"/>
    </source>
</evidence>
<dbReference type="PANTHER" id="PTHR10000:SF8">
    <property type="entry name" value="HAD SUPERFAMILY HYDROLASE-LIKE, TYPE 3"/>
    <property type="match status" value="1"/>
</dbReference>
<evidence type="ECO:0000256" key="2">
    <source>
        <dbReference type="ARBA" id="ARBA00022801"/>
    </source>
</evidence>
<dbReference type="SFLD" id="SFLDS00003">
    <property type="entry name" value="Haloacid_Dehalogenase"/>
    <property type="match status" value="1"/>
</dbReference>
<dbReference type="Gene3D" id="3.30.980.20">
    <property type="entry name" value="Putative mannosyl-3-phosphoglycerate phosphatase, domain 2"/>
    <property type="match status" value="1"/>
</dbReference>
<reference evidence="6" key="1">
    <citation type="journal article" date="2019" name="Int. J. Syst. Evol. Microbiol.">
        <title>The Global Catalogue of Microorganisms (GCM) 10K type strain sequencing project: providing services to taxonomists for standard genome sequencing and annotation.</title>
        <authorList>
            <consortium name="The Broad Institute Genomics Platform"/>
            <consortium name="The Broad Institute Genome Sequencing Center for Infectious Disease"/>
            <person name="Wu L."/>
            <person name="Ma J."/>
        </authorList>
    </citation>
    <scope>NUCLEOTIDE SEQUENCE [LARGE SCALE GENOMIC DNA]</scope>
    <source>
        <strain evidence="6">JCM 17304</strain>
    </source>
</reference>
<dbReference type="Proteomes" id="UP001500392">
    <property type="component" value="Unassembled WGS sequence"/>
</dbReference>
<dbReference type="PANTHER" id="PTHR10000">
    <property type="entry name" value="PHOSPHOSERINE PHOSPHATASE"/>
    <property type="match status" value="1"/>
</dbReference>
<dbReference type="InterPro" id="IPR006380">
    <property type="entry name" value="SPP-like_dom"/>
</dbReference>
<dbReference type="Pfam" id="PF05116">
    <property type="entry name" value="S6PP"/>
    <property type="match status" value="1"/>
</dbReference>
<dbReference type="NCBIfam" id="TIGR01484">
    <property type="entry name" value="HAD-SF-IIB"/>
    <property type="match status" value="1"/>
</dbReference>
<dbReference type="NCBIfam" id="TIGR01486">
    <property type="entry name" value="HAD-SF-IIB-MPGP"/>
    <property type="match status" value="1"/>
</dbReference>
<comment type="caution">
    <text evidence="5">The sequence shown here is derived from an EMBL/GenBank/DDBJ whole genome shotgun (WGS) entry which is preliminary data.</text>
</comment>
<keyword evidence="1" id="KW-0479">Metal-binding</keyword>
<keyword evidence="2" id="KW-0378">Hydrolase</keyword>
<dbReference type="EMBL" id="BAABDM010000015">
    <property type="protein sequence ID" value="GAA4106992.1"/>
    <property type="molecule type" value="Genomic_DNA"/>
</dbReference>
<dbReference type="InterPro" id="IPR006379">
    <property type="entry name" value="HAD-SF_hydro_IIB"/>
</dbReference>
<dbReference type="RefSeq" id="WP_344939180.1">
    <property type="nucleotide sequence ID" value="NZ_BAABDM010000015.1"/>
</dbReference>
<keyword evidence="6" id="KW-1185">Reference proteome</keyword>
<evidence type="ECO:0000313" key="6">
    <source>
        <dbReference type="Proteomes" id="UP001500392"/>
    </source>
</evidence>
<feature type="domain" description="Sucrose phosphatase-like" evidence="4">
    <location>
        <begin position="483"/>
        <end position="540"/>
    </location>
</feature>
<dbReference type="SFLD" id="SFLDG01140">
    <property type="entry name" value="C2.B:_Phosphomannomutase_and_P"/>
    <property type="match status" value="1"/>
</dbReference>
<dbReference type="SUPFAM" id="SSF52540">
    <property type="entry name" value="P-loop containing nucleoside triphosphate hydrolases"/>
    <property type="match status" value="1"/>
</dbReference>
<name>A0ABP7X8R5_9GAMM</name>